<dbReference type="PROSITE" id="PS51698">
    <property type="entry name" value="U_BOX"/>
    <property type="match status" value="1"/>
</dbReference>
<keyword evidence="5" id="KW-0677">Repeat</keyword>
<dbReference type="InterPro" id="IPR000225">
    <property type="entry name" value="Armadillo"/>
</dbReference>
<dbReference type="InterPro" id="IPR003613">
    <property type="entry name" value="Ubox_domain"/>
</dbReference>
<dbReference type="FunFam" id="3.30.40.10:FF:000114">
    <property type="entry name" value="RING-type E3 ubiquitin transferase"/>
    <property type="match status" value="1"/>
</dbReference>
<keyword evidence="9" id="KW-1185">Reference proteome</keyword>
<evidence type="ECO:0000256" key="1">
    <source>
        <dbReference type="ARBA" id="ARBA00000900"/>
    </source>
</evidence>
<dbReference type="Gramene" id="CDP03938">
    <property type="protein sequence ID" value="CDP03938"/>
    <property type="gene ID" value="GSCOC_T00016450001"/>
</dbReference>
<keyword evidence="4" id="KW-0808">Transferase</keyword>
<dbReference type="SMART" id="SM00504">
    <property type="entry name" value="Ubox"/>
    <property type="match status" value="1"/>
</dbReference>
<dbReference type="InterPro" id="IPR016024">
    <property type="entry name" value="ARM-type_fold"/>
</dbReference>
<dbReference type="Pfam" id="PF04564">
    <property type="entry name" value="U-box"/>
    <property type="match status" value="1"/>
</dbReference>
<evidence type="ECO:0000313" key="8">
    <source>
        <dbReference type="EMBL" id="CDP03938.1"/>
    </source>
</evidence>
<dbReference type="PhylomeDB" id="A0A068U8K0"/>
<comment type="catalytic activity">
    <reaction evidence="1">
        <text>S-ubiquitinyl-[E2 ubiquitin-conjugating enzyme]-L-cysteine + [acceptor protein]-L-lysine = [E2 ubiquitin-conjugating enzyme]-L-cysteine + N(6)-ubiquitinyl-[acceptor protein]-L-lysine.</text>
        <dbReference type="EC" id="2.3.2.27"/>
    </reaction>
</comment>
<dbReference type="EMBL" id="HG739095">
    <property type="protein sequence ID" value="CDP03938.1"/>
    <property type="molecule type" value="Genomic_DNA"/>
</dbReference>
<dbReference type="InParanoid" id="A0A068U8K0"/>
<feature type="domain" description="U-box" evidence="7">
    <location>
        <begin position="78"/>
        <end position="152"/>
    </location>
</feature>
<dbReference type="AlphaFoldDB" id="A0A068U8K0"/>
<dbReference type="SMART" id="SM00185">
    <property type="entry name" value="ARM"/>
    <property type="match status" value="4"/>
</dbReference>
<dbReference type="PANTHER" id="PTHR23315:SF253">
    <property type="entry name" value="U-BOX DOMAIN-CONTAINING PROTEIN 9"/>
    <property type="match status" value="1"/>
</dbReference>
<dbReference type="OrthoDB" id="7537227at2759"/>
<gene>
    <name evidence="8" type="ORF">GSCOC_T00016450001</name>
</gene>
<dbReference type="EC" id="2.3.2.27" evidence="3"/>
<keyword evidence="6" id="KW-0833">Ubl conjugation pathway</keyword>
<dbReference type="UniPathway" id="UPA00143"/>
<accession>A0A068U8K0</accession>
<dbReference type="SUPFAM" id="SSF48371">
    <property type="entry name" value="ARM repeat"/>
    <property type="match status" value="1"/>
</dbReference>
<evidence type="ECO:0000256" key="5">
    <source>
        <dbReference type="ARBA" id="ARBA00022737"/>
    </source>
</evidence>
<protein>
    <recommendedName>
        <fullName evidence="3">RING-type E3 ubiquitin transferase</fullName>
        <ecNumber evidence="3">2.3.2.27</ecNumber>
    </recommendedName>
</protein>
<comment type="pathway">
    <text evidence="2">Protein modification; protein ubiquitination.</text>
</comment>
<reference evidence="9" key="1">
    <citation type="journal article" date="2014" name="Science">
        <title>The coffee genome provides insight into the convergent evolution of caffeine biosynthesis.</title>
        <authorList>
            <person name="Denoeud F."/>
            <person name="Carretero-Paulet L."/>
            <person name="Dereeper A."/>
            <person name="Droc G."/>
            <person name="Guyot R."/>
            <person name="Pietrella M."/>
            <person name="Zheng C."/>
            <person name="Alberti A."/>
            <person name="Anthony F."/>
            <person name="Aprea G."/>
            <person name="Aury J.M."/>
            <person name="Bento P."/>
            <person name="Bernard M."/>
            <person name="Bocs S."/>
            <person name="Campa C."/>
            <person name="Cenci A."/>
            <person name="Combes M.C."/>
            <person name="Crouzillat D."/>
            <person name="Da Silva C."/>
            <person name="Daddiego L."/>
            <person name="De Bellis F."/>
            <person name="Dussert S."/>
            <person name="Garsmeur O."/>
            <person name="Gayraud T."/>
            <person name="Guignon V."/>
            <person name="Jahn K."/>
            <person name="Jamilloux V."/>
            <person name="Joet T."/>
            <person name="Labadie K."/>
            <person name="Lan T."/>
            <person name="Leclercq J."/>
            <person name="Lepelley M."/>
            <person name="Leroy T."/>
            <person name="Li L.T."/>
            <person name="Librado P."/>
            <person name="Lopez L."/>
            <person name="Munoz A."/>
            <person name="Noel B."/>
            <person name="Pallavicini A."/>
            <person name="Perrotta G."/>
            <person name="Poncet V."/>
            <person name="Pot D."/>
            <person name="Priyono X."/>
            <person name="Rigoreau M."/>
            <person name="Rouard M."/>
            <person name="Rozas J."/>
            <person name="Tranchant-Dubreuil C."/>
            <person name="VanBuren R."/>
            <person name="Zhang Q."/>
            <person name="Andrade A.C."/>
            <person name="Argout X."/>
            <person name="Bertrand B."/>
            <person name="de Kochko A."/>
            <person name="Graziosi G."/>
            <person name="Henry R.J."/>
            <person name="Jayarama X."/>
            <person name="Ming R."/>
            <person name="Nagai C."/>
            <person name="Rounsley S."/>
            <person name="Sankoff D."/>
            <person name="Giuliano G."/>
            <person name="Albert V.A."/>
            <person name="Wincker P."/>
            <person name="Lashermes P."/>
        </authorList>
    </citation>
    <scope>NUCLEOTIDE SEQUENCE [LARGE SCALE GENOMIC DNA]</scope>
    <source>
        <strain evidence="9">cv. DH200-94</strain>
    </source>
</reference>
<evidence type="ECO:0000313" key="9">
    <source>
        <dbReference type="Proteomes" id="UP000295252"/>
    </source>
</evidence>
<dbReference type="SUPFAM" id="SSF57850">
    <property type="entry name" value="RING/U-box"/>
    <property type="match status" value="1"/>
</dbReference>
<dbReference type="GO" id="GO:0061630">
    <property type="term" value="F:ubiquitin protein ligase activity"/>
    <property type="evidence" value="ECO:0007669"/>
    <property type="project" value="UniProtKB-EC"/>
</dbReference>
<evidence type="ECO:0000259" key="7">
    <source>
        <dbReference type="PROSITE" id="PS51698"/>
    </source>
</evidence>
<dbReference type="Gene3D" id="3.30.40.10">
    <property type="entry name" value="Zinc/RING finger domain, C3HC4 (zinc finger)"/>
    <property type="match status" value="1"/>
</dbReference>
<dbReference type="PANTHER" id="PTHR23315">
    <property type="entry name" value="U BOX DOMAIN-CONTAINING"/>
    <property type="match status" value="1"/>
</dbReference>
<dbReference type="Proteomes" id="UP000295252">
    <property type="component" value="Chromosome I"/>
</dbReference>
<evidence type="ECO:0000256" key="3">
    <source>
        <dbReference type="ARBA" id="ARBA00012483"/>
    </source>
</evidence>
<dbReference type="InterPro" id="IPR013083">
    <property type="entry name" value="Znf_RING/FYVE/PHD"/>
</dbReference>
<dbReference type="FunCoup" id="A0A068U8K0">
    <property type="interactions" value="710"/>
</dbReference>
<sequence length="463" mass="51420">MAKSGVLEDGDGDPVVAAAAKVMELKRELQKIVKAIAEGDDVNLDALDKAHRLLCALKELKIKKRSLSSKIHDSSSLTVPDEFRCPLSEELMRDPVIVATGQTYDRPFIQKWLKGGNRTCPRTQQVLSHTILTPNHLIREMISQWCKNNGIQLPDPTQYSEDDGPTEADRDRFISLLSKMSSSLSDQKESARDLRLLTKRMPSFRALFGESLDAIPQLLSPISKSKSPSDIHPDMQEDIITTLLNLSIHDNNKKLVAETPMVIPLLMDALRSGTIETRSNAAAALFTLSALDSNKALIGKSGALKPLIDLLDEGHNIAMKDVASAIFNLCILHENKARAVRDGAVKVILKKITNRVLVDELLAILAMLSNNQKAVEEMVEFEAVPCLFSIMRETACARNKENCIAILYTICFSDRTKWKEMREEDRTYGTISQLVQNGTSRAKRKASGILERLNRAVNLTHTA</sequence>
<evidence type="ECO:0000256" key="6">
    <source>
        <dbReference type="ARBA" id="ARBA00022786"/>
    </source>
</evidence>
<organism evidence="8 9">
    <name type="scientific">Coffea canephora</name>
    <name type="common">Robusta coffee</name>
    <dbReference type="NCBI Taxonomy" id="49390"/>
    <lineage>
        <taxon>Eukaryota</taxon>
        <taxon>Viridiplantae</taxon>
        <taxon>Streptophyta</taxon>
        <taxon>Embryophyta</taxon>
        <taxon>Tracheophyta</taxon>
        <taxon>Spermatophyta</taxon>
        <taxon>Magnoliopsida</taxon>
        <taxon>eudicotyledons</taxon>
        <taxon>Gunneridae</taxon>
        <taxon>Pentapetalae</taxon>
        <taxon>asterids</taxon>
        <taxon>lamiids</taxon>
        <taxon>Gentianales</taxon>
        <taxon>Rubiaceae</taxon>
        <taxon>Ixoroideae</taxon>
        <taxon>Gardenieae complex</taxon>
        <taxon>Bertiereae - Coffeeae clade</taxon>
        <taxon>Coffeeae</taxon>
        <taxon>Coffea</taxon>
    </lineage>
</organism>
<dbReference type="FunFam" id="1.25.10.10:FF:000330">
    <property type="entry name" value="RING-type E3 ubiquitin transferase"/>
    <property type="match status" value="1"/>
</dbReference>
<dbReference type="OMA" id="FSICMYD"/>
<evidence type="ECO:0000256" key="2">
    <source>
        <dbReference type="ARBA" id="ARBA00004906"/>
    </source>
</evidence>
<dbReference type="GO" id="GO:0016567">
    <property type="term" value="P:protein ubiquitination"/>
    <property type="evidence" value="ECO:0007669"/>
    <property type="project" value="UniProtKB-UniPathway"/>
</dbReference>
<proteinExistence type="predicted"/>
<name>A0A068U8K0_COFCA</name>
<dbReference type="InterPro" id="IPR011989">
    <property type="entry name" value="ARM-like"/>
</dbReference>
<dbReference type="InterPro" id="IPR045210">
    <property type="entry name" value="RING-Ubox_PUB"/>
</dbReference>
<dbReference type="CDD" id="cd16664">
    <property type="entry name" value="RING-Ubox_PUB"/>
    <property type="match status" value="1"/>
</dbReference>
<dbReference type="Gene3D" id="1.25.10.10">
    <property type="entry name" value="Leucine-rich Repeat Variant"/>
    <property type="match status" value="1"/>
</dbReference>
<evidence type="ECO:0000256" key="4">
    <source>
        <dbReference type="ARBA" id="ARBA00022679"/>
    </source>
</evidence>